<feature type="compositionally biased region" description="Basic and acidic residues" evidence="1">
    <location>
        <begin position="1"/>
        <end position="21"/>
    </location>
</feature>
<accession>A0A085WWX8</accession>
<evidence type="ECO:0000256" key="1">
    <source>
        <dbReference type="SAM" id="MobiDB-lite"/>
    </source>
</evidence>
<dbReference type="EMBL" id="JMCB01000001">
    <property type="protein sequence ID" value="KFE72191.1"/>
    <property type="molecule type" value="Genomic_DNA"/>
</dbReference>
<proteinExistence type="predicted"/>
<dbReference type="AlphaFoldDB" id="A0A085WWX8"/>
<sequence>MCEGRRPNSEAHDQHRSENEQVPHSGADPNKERWGSASKSHAVPLPRLRRCNPS</sequence>
<evidence type="ECO:0000313" key="2">
    <source>
        <dbReference type="EMBL" id="KFE72191.1"/>
    </source>
</evidence>
<protein>
    <submittedName>
        <fullName evidence="2">Uncharacterized protein</fullName>
    </submittedName>
</protein>
<evidence type="ECO:0000313" key="3">
    <source>
        <dbReference type="Proteomes" id="UP000028725"/>
    </source>
</evidence>
<dbReference type="Proteomes" id="UP000028725">
    <property type="component" value="Unassembled WGS sequence"/>
</dbReference>
<reference evidence="2 3" key="1">
    <citation type="submission" date="2014-04" db="EMBL/GenBank/DDBJ databases">
        <title>Genome assembly of Hyalangium minutum DSM 14724.</title>
        <authorList>
            <person name="Sharma G."/>
            <person name="Subramanian S."/>
        </authorList>
    </citation>
    <scope>NUCLEOTIDE SEQUENCE [LARGE SCALE GENOMIC DNA]</scope>
    <source>
        <strain evidence="2 3">DSM 14724</strain>
    </source>
</reference>
<organism evidence="2 3">
    <name type="scientific">Hyalangium minutum</name>
    <dbReference type="NCBI Taxonomy" id="394096"/>
    <lineage>
        <taxon>Bacteria</taxon>
        <taxon>Pseudomonadati</taxon>
        <taxon>Myxococcota</taxon>
        <taxon>Myxococcia</taxon>
        <taxon>Myxococcales</taxon>
        <taxon>Cystobacterineae</taxon>
        <taxon>Archangiaceae</taxon>
        <taxon>Hyalangium</taxon>
    </lineage>
</organism>
<gene>
    <name evidence="2" type="ORF">DB31_0452</name>
</gene>
<keyword evidence="3" id="KW-1185">Reference proteome</keyword>
<name>A0A085WWX8_9BACT</name>
<feature type="region of interest" description="Disordered" evidence="1">
    <location>
        <begin position="1"/>
        <end position="54"/>
    </location>
</feature>
<comment type="caution">
    <text evidence="2">The sequence shown here is derived from an EMBL/GenBank/DDBJ whole genome shotgun (WGS) entry which is preliminary data.</text>
</comment>